<reference evidence="2 3" key="1">
    <citation type="journal article" date="2017" name="Genome Announc.">
        <title>Draft Genome Sequence of Romboutsia maritimum sp. nov. Strain CCRI-22766(T), Isolated from Coastal Estuarine Mud.</title>
        <authorList>
            <person name="Maheux A.F."/>
            <person name="Boudreau D.K."/>
            <person name="Berube E."/>
            <person name="Boissinot M."/>
            <person name="Raymond F."/>
            <person name="Brodeur S."/>
            <person name="Corbeil J."/>
            <person name="Brightwell G."/>
            <person name="Broda D."/>
            <person name="Omar R.F."/>
            <person name="Bergeron M.G."/>
        </authorList>
    </citation>
    <scope>NUCLEOTIDE SEQUENCE [LARGE SCALE GENOMIC DNA]</scope>
    <source>
        <strain evidence="2 3">CCRI-22766</strain>
    </source>
</reference>
<proteinExistence type="predicted"/>
<keyword evidence="1" id="KW-1133">Transmembrane helix</keyword>
<feature type="transmembrane region" description="Helical" evidence="1">
    <location>
        <begin position="214"/>
        <end position="234"/>
    </location>
</feature>
<feature type="transmembrane region" description="Helical" evidence="1">
    <location>
        <begin position="170"/>
        <end position="193"/>
    </location>
</feature>
<feature type="transmembrane region" description="Helical" evidence="1">
    <location>
        <begin position="246"/>
        <end position="270"/>
    </location>
</feature>
<feature type="transmembrane region" description="Helical" evidence="1">
    <location>
        <begin position="106"/>
        <end position="128"/>
    </location>
</feature>
<keyword evidence="1" id="KW-0472">Membrane</keyword>
<dbReference type="RefSeq" id="WP_095405518.1">
    <property type="nucleotide sequence ID" value="NZ_NOJZ02000012.1"/>
</dbReference>
<name>A0A371ISK6_9FIRM</name>
<dbReference type="PANTHER" id="PTHR41324">
    <property type="entry name" value="MEMBRANE PROTEIN-RELATED"/>
    <property type="match status" value="1"/>
</dbReference>
<gene>
    <name evidence="2" type="ORF">CHF27_008135</name>
</gene>
<evidence type="ECO:0000313" key="2">
    <source>
        <dbReference type="EMBL" id="RDY23449.1"/>
    </source>
</evidence>
<dbReference type="AlphaFoldDB" id="A0A371ISK6"/>
<dbReference type="Pfam" id="PF09991">
    <property type="entry name" value="DUF2232"/>
    <property type="match status" value="1"/>
</dbReference>
<evidence type="ECO:0000256" key="1">
    <source>
        <dbReference type="SAM" id="Phobius"/>
    </source>
</evidence>
<comment type="caution">
    <text evidence="2">The sequence shown here is derived from an EMBL/GenBank/DDBJ whole genome shotgun (WGS) entry which is preliminary data.</text>
</comment>
<organism evidence="2 3">
    <name type="scientific">Romboutsia maritimum</name>
    <dbReference type="NCBI Taxonomy" id="2020948"/>
    <lineage>
        <taxon>Bacteria</taxon>
        <taxon>Bacillati</taxon>
        <taxon>Bacillota</taxon>
        <taxon>Clostridia</taxon>
        <taxon>Peptostreptococcales</taxon>
        <taxon>Peptostreptococcaceae</taxon>
        <taxon>Romboutsia</taxon>
    </lineage>
</organism>
<protein>
    <submittedName>
        <fullName evidence="2">DUF2232 domain-containing protein</fullName>
    </submittedName>
</protein>
<sequence length="318" mass="35724">MNNKIRLSHVSMIVSLAVVLSLMTAYVPMLGILSLVIPVPYAIIGTLSNKKYSILSIVVTFLILMFSVSPIYSVNICILSVIPGIIIGNIAKKGMGQKEYNKFEPIYGGIIAFVISTIVFFFVAKIIFNINLITELMGIMESSIQLQSEIIKDTGSKMIEGLSINDLLKYIGNMIPTMLFFKSMISAFITYYIEVIILKRIKIVNFQTPKFTEFYLPGNAITVSFSLYLLVLLLEIMNVNLHTELIMINLQMVFNAMFIIQGIAVCIHYVKTNRKKGSSKLIFFGVIFLCITGFMGISFIGMLDSIIDFRKVRSYKSI</sequence>
<accession>A0A371ISK6</accession>
<dbReference type="EMBL" id="NOJZ02000012">
    <property type="protein sequence ID" value="RDY23449.1"/>
    <property type="molecule type" value="Genomic_DNA"/>
</dbReference>
<dbReference type="OrthoDB" id="1950201at2"/>
<dbReference type="InterPro" id="IPR018710">
    <property type="entry name" value="DUF2232"/>
</dbReference>
<feature type="transmembrane region" description="Helical" evidence="1">
    <location>
        <begin position="282"/>
        <end position="303"/>
    </location>
</feature>
<dbReference type="PANTHER" id="PTHR41324:SF1">
    <property type="entry name" value="DUF2232 DOMAIN-CONTAINING PROTEIN"/>
    <property type="match status" value="1"/>
</dbReference>
<evidence type="ECO:0000313" key="3">
    <source>
        <dbReference type="Proteomes" id="UP000243494"/>
    </source>
</evidence>
<feature type="transmembrane region" description="Helical" evidence="1">
    <location>
        <begin position="57"/>
        <end position="86"/>
    </location>
</feature>
<keyword evidence="3" id="KW-1185">Reference proteome</keyword>
<feature type="transmembrane region" description="Helical" evidence="1">
    <location>
        <begin position="12"/>
        <end position="37"/>
    </location>
</feature>
<keyword evidence="1" id="KW-0812">Transmembrane</keyword>
<dbReference type="Proteomes" id="UP000243494">
    <property type="component" value="Unassembled WGS sequence"/>
</dbReference>